<gene>
    <name evidence="9" type="ORF">RU97_GL002284</name>
</gene>
<dbReference type="InterPro" id="IPR051464">
    <property type="entry name" value="Peptidase_M42_aminopept"/>
</dbReference>
<evidence type="ECO:0000256" key="6">
    <source>
        <dbReference type="PIRNR" id="PIRNR001123"/>
    </source>
</evidence>
<evidence type="ECO:0000256" key="5">
    <source>
        <dbReference type="ARBA" id="ARBA00022801"/>
    </source>
</evidence>
<evidence type="ECO:0000313" key="9">
    <source>
        <dbReference type="EMBL" id="OJG18211.1"/>
    </source>
</evidence>
<sequence length="352" mass="38693">METIERLKTLVATPGISGNEKYISQFLKEAYAPYCDEILYDNLGSIYALKKGTTPKAPRVMINAHMDELGFIVRKIQENGTLLALSLGKTNGKALLGQKVKLTTRNAETFFGVILAQDKSDTVLNKENAVLLDLGFSSAEEAAAVVQLGDMVTFASEFFTSGNQEYWYAPNWNGRLSVSQTIDLLVALANETLPFDLYIGCTVQEQVGTRGAQTAANLVAPDLAIMLDTQQAWDYQKDPVDKQGVVGQGPLLTYYDPSVLPNRLLLATAKQVCDQQELMVQPYYSLEGSDAGWINKLRTGCPTLLLGQAVRNLDAGIQSASRTDYLALQTALQAFVRQLTNEQITAFKEENR</sequence>
<keyword evidence="4 8" id="KW-0479">Metal-binding</keyword>
<dbReference type="PIRSF" id="PIRSF001123">
    <property type="entry name" value="PepA_GA"/>
    <property type="match status" value="1"/>
</dbReference>
<dbReference type="EMBL" id="JXKH01000005">
    <property type="protein sequence ID" value="OJG18211.1"/>
    <property type="molecule type" value="Genomic_DNA"/>
</dbReference>
<evidence type="ECO:0000256" key="2">
    <source>
        <dbReference type="ARBA" id="ARBA00022438"/>
    </source>
</evidence>
<evidence type="ECO:0000313" key="10">
    <source>
        <dbReference type="Proteomes" id="UP000181884"/>
    </source>
</evidence>
<dbReference type="Pfam" id="PF05343">
    <property type="entry name" value="Peptidase_M42"/>
    <property type="match status" value="1"/>
</dbReference>
<feature type="binding site" evidence="8">
    <location>
        <position position="65"/>
    </location>
    <ligand>
        <name>Zn(2+)</name>
        <dbReference type="ChEBI" id="CHEBI:29105"/>
        <label>1</label>
    </ligand>
</feature>
<dbReference type="STRING" id="214095.RU97_GL002284"/>
<dbReference type="GO" id="GO:0006508">
    <property type="term" value="P:proteolysis"/>
    <property type="evidence" value="ECO:0007669"/>
    <property type="project" value="UniProtKB-KW"/>
</dbReference>
<comment type="caution">
    <text evidence="9">The sequence shown here is derived from an EMBL/GenBank/DDBJ whole genome shotgun (WGS) entry which is preliminary data.</text>
</comment>
<name>A0A1L8REJ6_9ENTE</name>
<feature type="active site" description="Proton acceptor" evidence="7">
    <location>
        <position position="205"/>
    </location>
</feature>
<dbReference type="InterPro" id="IPR023367">
    <property type="entry name" value="Peptidase_M42_dom2"/>
</dbReference>
<keyword evidence="5" id="KW-0378">Hydrolase</keyword>
<proteinExistence type="inferred from homology"/>
<dbReference type="Gene3D" id="3.40.630.10">
    <property type="entry name" value="Zn peptidases"/>
    <property type="match status" value="1"/>
</dbReference>
<dbReference type="InterPro" id="IPR008007">
    <property type="entry name" value="Peptidase_M42"/>
</dbReference>
<dbReference type="SUPFAM" id="SSF53187">
    <property type="entry name" value="Zn-dependent exopeptidases"/>
    <property type="match status" value="1"/>
</dbReference>
<reference evidence="9 10" key="1">
    <citation type="submission" date="2014-12" db="EMBL/GenBank/DDBJ databases">
        <title>Draft genome sequences of 29 type strains of Enterococci.</title>
        <authorList>
            <person name="Zhong Z."/>
            <person name="Sun Z."/>
            <person name="Liu W."/>
            <person name="Zhang W."/>
            <person name="Zhang H."/>
        </authorList>
    </citation>
    <scope>NUCLEOTIDE SEQUENCE [LARGE SCALE GENOMIC DNA]</scope>
    <source>
        <strain evidence="9 10">DSM 17029</strain>
    </source>
</reference>
<evidence type="ECO:0000256" key="8">
    <source>
        <dbReference type="PIRSR" id="PIRSR001123-2"/>
    </source>
</evidence>
<dbReference type="AlphaFoldDB" id="A0A1L8REJ6"/>
<accession>A0A1L8REJ6</accession>
<dbReference type="PANTHER" id="PTHR32481">
    <property type="entry name" value="AMINOPEPTIDASE"/>
    <property type="match status" value="1"/>
</dbReference>
<organism evidence="9 10">
    <name type="scientific">Enterococcus canis</name>
    <dbReference type="NCBI Taxonomy" id="214095"/>
    <lineage>
        <taxon>Bacteria</taxon>
        <taxon>Bacillati</taxon>
        <taxon>Bacillota</taxon>
        <taxon>Bacilli</taxon>
        <taxon>Lactobacillales</taxon>
        <taxon>Enterococcaceae</taxon>
        <taxon>Enterococcus</taxon>
    </lineage>
</organism>
<dbReference type="GO" id="GO:0046872">
    <property type="term" value="F:metal ion binding"/>
    <property type="evidence" value="ECO:0007669"/>
    <property type="project" value="UniProtKB-UniRule"/>
</dbReference>
<dbReference type="GO" id="GO:0004177">
    <property type="term" value="F:aminopeptidase activity"/>
    <property type="evidence" value="ECO:0007669"/>
    <property type="project" value="UniProtKB-UniRule"/>
</dbReference>
<dbReference type="PANTHER" id="PTHR32481:SF0">
    <property type="entry name" value="AMINOPEPTIDASE YPDE-RELATED"/>
    <property type="match status" value="1"/>
</dbReference>
<dbReference type="RefSeq" id="WP_067395766.1">
    <property type="nucleotide sequence ID" value="NZ_JXKH01000005.1"/>
</dbReference>
<dbReference type="SUPFAM" id="SSF101821">
    <property type="entry name" value="Aminopeptidase/glucanase lid domain"/>
    <property type="match status" value="1"/>
</dbReference>
<keyword evidence="2 9" id="KW-0031">Aminopeptidase</keyword>
<protein>
    <submittedName>
        <fullName evidence="9">Glutamyl aminopeptidase</fullName>
    </submittedName>
</protein>
<comment type="similarity">
    <text evidence="1 6">Belongs to the peptidase M42 family.</text>
</comment>
<dbReference type="Gene3D" id="2.40.30.40">
    <property type="entry name" value="Peptidase M42, domain 2"/>
    <property type="match status" value="1"/>
</dbReference>
<feature type="binding site" evidence="8">
    <location>
        <position position="228"/>
    </location>
    <ligand>
        <name>Zn(2+)</name>
        <dbReference type="ChEBI" id="CHEBI:29105"/>
        <label>1</label>
    </ligand>
</feature>
<evidence type="ECO:0000256" key="1">
    <source>
        <dbReference type="ARBA" id="ARBA00006272"/>
    </source>
</evidence>
<evidence type="ECO:0000256" key="3">
    <source>
        <dbReference type="ARBA" id="ARBA00022670"/>
    </source>
</evidence>
<evidence type="ECO:0000256" key="4">
    <source>
        <dbReference type="ARBA" id="ARBA00022723"/>
    </source>
</evidence>
<comment type="cofactor">
    <cofactor evidence="8">
        <name>a divalent metal cation</name>
        <dbReference type="ChEBI" id="CHEBI:60240"/>
    </cofactor>
    <text evidence="8">Binds 2 divalent metal cations per subunit.</text>
</comment>
<dbReference type="Proteomes" id="UP000181884">
    <property type="component" value="Unassembled WGS sequence"/>
</dbReference>
<keyword evidence="10" id="KW-1185">Reference proteome</keyword>
<keyword evidence="3" id="KW-0645">Protease</keyword>
<evidence type="ECO:0000256" key="7">
    <source>
        <dbReference type="PIRSR" id="PIRSR001123-1"/>
    </source>
</evidence>